<dbReference type="OrthoDB" id="9794330at2"/>
<dbReference type="Proteomes" id="UP000033491">
    <property type="component" value="Unassembled WGS sequence"/>
</dbReference>
<evidence type="ECO:0000256" key="2">
    <source>
        <dbReference type="ARBA" id="ARBA00023125"/>
    </source>
</evidence>
<dbReference type="PRINTS" id="PR00778">
    <property type="entry name" value="HTHARSR"/>
</dbReference>
<organism evidence="6 7">
    <name type="scientific">Levilactobacillus spicheri</name>
    <dbReference type="NCBI Taxonomy" id="216463"/>
    <lineage>
        <taxon>Bacteria</taxon>
        <taxon>Bacillati</taxon>
        <taxon>Bacillota</taxon>
        <taxon>Bacilli</taxon>
        <taxon>Lactobacillales</taxon>
        <taxon>Lactobacillaceae</taxon>
        <taxon>Levilactobacillus</taxon>
    </lineage>
</organism>
<dbReference type="NCBIfam" id="NF033788">
    <property type="entry name" value="HTH_metalloreg"/>
    <property type="match status" value="1"/>
</dbReference>
<keyword evidence="1" id="KW-0805">Transcription regulation</keyword>
<keyword evidence="8" id="KW-1185">Reference proteome</keyword>
<dbReference type="GO" id="GO:0003677">
    <property type="term" value="F:DNA binding"/>
    <property type="evidence" value="ECO:0007669"/>
    <property type="project" value="UniProtKB-KW"/>
</dbReference>
<dbReference type="CDD" id="cd00090">
    <property type="entry name" value="HTH_ARSR"/>
    <property type="match status" value="1"/>
</dbReference>
<feature type="domain" description="HTH arsR-type" evidence="4">
    <location>
        <begin position="12"/>
        <end position="106"/>
    </location>
</feature>
<dbReference type="Pfam" id="PF01022">
    <property type="entry name" value="HTH_5"/>
    <property type="match status" value="1"/>
</dbReference>
<evidence type="ECO:0000313" key="7">
    <source>
        <dbReference type="Proteomes" id="UP000033491"/>
    </source>
</evidence>
<dbReference type="SMART" id="SM00418">
    <property type="entry name" value="HTH_ARSR"/>
    <property type="match status" value="1"/>
</dbReference>
<accession>A0A0F3RST1</accession>
<comment type="caution">
    <text evidence="6">The sequence shown here is derived from an EMBL/GenBank/DDBJ whole genome shotgun (WGS) entry which is preliminary data.</text>
</comment>
<dbReference type="InterPro" id="IPR036388">
    <property type="entry name" value="WH-like_DNA-bd_sf"/>
</dbReference>
<dbReference type="EMBL" id="BJZI01000023">
    <property type="protein sequence ID" value="GEO67225.1"/>
    <property type="molecule type" value="Genomic_DNA"/>
</dbReference>
<protein>
    <submittedName>
        <fullName evidence="6">ArsR family transcriptional regulator</fullName>
    </submittedName>
</protein>
<evidence type="ECO:0000313" key="6">
    <source>
        <dbReference type="EMBL" id="KJW12669.1"/>
    </source>
</evidence>
<keyword evidence="3" id="KW-0804">Transcription</keyword>
<name>A0A0F3RST1_9LACO</name>
<dbReference type="EMBL" id="JZCR01000018">
    <property type="protein sequence ID" value="KJW12669.1"/>
    <property type="molecule type" value="Genomic_DNA"/>
</dbReference>
<dbReference type="STRING" id="216463.VC81_07110"/>
<dbReference type="InterPro" id="IPR036390">
    <property type="entry name" value="WH_DNA-bd_sf"/>
</dbReference>
<dbReference type="Gene3D" id="1.10.10.10">
    <property type="entry name" value="Winged helix-like DNA-binding domain superfamily/Winged helix DNA-binding domain"/>
    <property type="match status" value="1"/>
</dbReference>
<dbReference type="InterPro" id="IPR051011">
    <property type="entry name" value="Metal_resp_trans_reg"/>
</dbReference>
<reference evidence="5 8" key="2">
    <citation type="submission" date="2019-07" db="EMBL/GenBank/DDBJ databases">
        <title>Whole genome shotgun sequence of Lactobacillus spicheri NBRC 107155.</title>
        <authorList>
            <person name="Hosoyama A."/>
            <person name="Uohara A."/>
            <person name="Ohji S."/>
            <person name="Ichikawa N."/>
        </authorList>
    </citation>
    <scope>NUCLEOTIDE SEQUENCE [LARGE SCALE GENOMIC DNA]</scope>
    <source>
        <strain evidence="5 8">NBRC 107155</strain>
    </source>
</reference>
<evidence type="ECO:0000256" key="3">
    <source>
        <dbReference type="ARBA" id="ARBA00023163"/>
    </source>
</evidence>
<dbReference type="Proteomes" id="UP000321691">
    <property type="component" value="Unassembled WGS sequence"/>
</dbReference>
<evidence type="ECO:0000259" key="4">
    <source>
        <dbReference type="PROSITE" id="PS50987"/>
    </source>
</evidence>
<dbReference type="PATRIC" id="fig|216463.3.peg.527"/>
<dbReference type="PROSITE" id="PS50987">
    <property type="entry name" value="HTH_ARSR_2"/>
    <property type="match status" value="1"/>
</dbReference>
<dbReference type="InterPro" id="IPR011991">
    <property type="entry name" value="ArsR-like_HTH"/>
</dbReference>
<gene>
    <name evidence="5" type="ORF">LSP04_16440</name>
    <name evidence="6" type="ORF">VC81_07110</name>
</gene>
<reference evidence="6 7" key="1">
    <citation type="submission" date="2015-03" db="EMBL/GenBank/DDBJ databases">
        <authorList>
            <person name="Zheng J."/>
            <person name="Ganezle M."/>
        </authorList>
    </citation>
    <scope>NUCLEOTIDE SEQUENCE [LARGE SCALE GENOMIC DNA]</scope>
    <source>
        <strain evidence="6 7">LP38</strain>
    </source>
</reference>
<evidence type="ECO:0000313" key="5">
    <source>
        <dbReference type="EMBL" id="GEO67225.1"/>
    </source>
</evidence>
<dbReference type="InterPro" id="IPR001845">
    <property type="entry name" value="HTH_ArsR_DNA-bd_dom"/>
</dbReference>
<proteinExistence type="predicted"/>
<dbReference type="SUPFAM" id="SSF46785">
    <property type="entry name" value="Winged helix' DNA-binding domain"/>
    <property type="match status" value="1"/>
</dbReference>
<dbReference type="AlphaFoldDB" id="A0A0F3RST1"/>
<evidence type="ECO:0000313" key="8">
    <source>
        <dbReference type="Proteomes" id="UP000321691"/>
    </source>
</evidence>
<keyword evidence="2" id="KW-0238">DNA-binding</keyword>
<dbReference type="PANTHER" id="PTHR43132:SF6">
    <property type="entry name" value="HTH-TYPE TRANSCRIPTIONAL REPRESSOR CZRA"/>
    <property type="match status" value="1"/>
</dbReference>
<dbReference type="RefSeq" id="WP_045807382.1">
    <property type="nucleotide sequence ID" value="NZ_BJZI01000023.1"/>
</dbReference>
<dbReference type="GO" id="GO:0003700">
    <property type="term" value="F:DNA-binding transcription factor activity"/>
    <property type="evidence" value="ECO:0007669"/>
    <property type="project" value="InterPro"/>
</dbReference>
<sequence length="113" mass="12868">MPEVSADSLQFIPEQALKTSQTIFKLLSNATRMQLLYLLEQRELNVGDLSQLLGVEQSVVSHQLALLKKDQLVAVRRVGKQSYYRLDDPHILDIVNEGLAHANHVMRGERHHD</sequence>
<dbReference type="PANTHER" id="PTHR43132">
    <property type="entry name" value="ARSENICAL RESISTANCE OPERON REPRESSOR ARSR-RELATED"/>
    <property type="match status" value="1"/>
</dbReference>
<evidence type="ECO:0000256" key="1">
    <source>
        <dbReference type="ARBA" id="ARBA00023015"/>
    </source>
</evidence>